<feature type="compositionally biased region" description="Basic and acidic residues" evidence="1">
    <location>
        <begin position="44"/>
        <end position="55"/>
    </location>
</feature>
<evidence type="ECO:0000313" key="3">
    <source>
        <dbReference type="EMBL" id="CAD8743776.1"/>
    </source>
</evidence>
<dbReference type="Pfam" id="PF16029">
    <property type="entry name" value="DUF4787"/>
    <property type="match status" value="1"/>
</dbReference>
<dbReference type="EMBL" id="HBFK01016688">
    <property type="protein sequence ID" value="CAD8743776.1"/>
    <property type="molecule type" value="Transcribed_RNA"/>
</dbReference>
<name>A0A6U4NHL6_HEMAN</name>
<reference evidence="3" key="1">
    <citation type="submission" date="2021-01" db="EMBL/GenBank/DDBJ databases">
        <authorList>
            <person name="Corre E."/>
            <person name="Pelletier E."/>
            <person name="Niang G."/>
            <person name="Scheremetjew M."/>
            <person name="Finn R."/>
            <person name="Kale V."/>
            <person name="Holt S."/>
            <person name="Cochrane G."/>
            <person name="Meng A."/>
            <person name="Brown T."/>
            <person name="Cohen L."/>
        </authorList>
    </citation>
    <scope>NUCLEOTIDE SEQUENCE</scope>
    <source>
        <strain evidence="3">CCMP441</strain>
    </source>
</reference>
<evidence type="ECO:0000256" key="2">
    <source>
        <dbReference type="SAM" id="SignalP"/>
    </source>
</evidence>
<gene>
    <name evidence="3" type="ORF">HAND1043_LOCUS10271</name>
</gene>
<feature type="region of interest" description="Disordered" evidence="1">
    <location>
        <begin position="33"/>
        <end position="55"/>
    </location>
</feature>
<keyword evidence="2" id="KW-0732">Signal</keyword>
<organism evidence="3">
    <name type="scientific">Hemiselmis andersenii</name>
    <name type="common">Cryptophyte alga</name>
    <dbReference type="NCBI Taxonomy" id="464988"/>
    <lineage>
        <taxon>Eukaryota</taxon>
        <taxon>Cryptophyceae</taxon>
        <taxon>Cryptomonadales</taxon>
        <taxon>Hemiselmidaceae</taxon>
        <taxon>Hemiselmis</taxon>
    </lineage>
</organism>
<dbReference type="PANTHER" id="PTHR35455:SF1">
    <property type="entry name" value="AGAP005842-PA"/>
    <property type="match status" value="1"/>
</dbReference>
<accession>A0A6U4NHL6</accession>
<feature type="chain" id="PRO_5030160374" evidence="2">
    <location>
        <begin position="33"/>
        <end position="138"/>
    </location>
</feature>
<dbReference type="InterPro" id="IPR031985">
    <property type="entry name" value="DUF4787"/>
</dbReference>
<dbReference type="PANTHER" id="PTHR35455">
    <property type="entry name" value="UNNAMED PRODUCT"/>
    <property type="match status" value="1"/>
</dbReference>
<evidence type="ECO:0000256" key="1">
    <source>
        <dbReference type="SAM" id="MobiDB-lite"/>
    </source>
</evidence>
<proteinExistence type="predicted"/>
<protein>
    <submittedName>
        <fullName evidence="3">Uncharacterized protein</fullName>
    </submittedName>
</protein>
<sequence>MQLSAFWKMGPRWGSMLAALAVLSLMLPVGEAAPRRGGAGRSGTADREMRNRRTECEKSTCSGMQDIERTECSYKCISNDCWSEVYSKDQIEEGEVDTERSRLFASCFRKEFKRETDAKREAERLAKAEARKNKAQSL</sequence>
<feature type="signal peptide" evidence="2">
    <location>
        <begin position="1"/>
        <end position="32"/>
    </location>
</feature>
<dbReference type="AlphaFoldDB" id="A0A6U4NHL6"/>